<evidence type="ECO:0000313" key="1">
    <source>
        <dbReference type="EMBL" id="UYQ95508.1"/>
    </source>
</evidence>
<evidence type="ECO:0000313" key="2">
    <source>
        <dbReference type="Proteomes" id="UP001162741"/>
    </source>
</evidence>
<proteinExistence type="predicted"/>
<accession>A0ABY6J743</accession>
<dbReference type="EMBL" id="CP107006">
    <property type="protein sequence ID" value="UYQ95508.1"/>
    <property type="molecule type" value="Genomic_DNA"/>
</dbReference>
<reference evidence="1" key="1">
    <citation type="submission" date="2022-10" db="EMBL/GenBank/DDBJ databases">
        <title>Chitinophaga sp. nov., isolated from soil.</title>
        <authorList>
            <person name="Jeon C.O."/>
        </authorList>
    </citation>
    <scope>NUCLEOTIDE SEQUENCE</scope>
    <source>
        <strain evidence="1">R8</strain>
    </source>
</reference>
<name>A0ABY6J743_9BACT</name>
<protein>
    <submittedName>
        <fullName evidence="1">Uncharacterized protein</fullName>
    </submittedName>
</protein>
<gene>
    <name evidence="1" type="ORF">MKQ68_10390</name>
</gene>
<dbReference type="Proteomes" id="UP001162741">
    <property type="component" value="Chromosome"/>
</dbReference>
<sequence length="187" mass="21301">MTVSSFISSHVVSGRVLYRNPECGLQVLDFSQRGQEVIERKGKRWLNRRYLTAAAYAKQVFRPELKELKALYDLAVRPGSNTYDRIVSDYNVPPDVLSVDGDYTGVPGEHLLLDVQDDFIVRFVQVSIYNAKDKLVEKGEALLQDDSRFFIYTTKRRNTAFLGSRVEVLAADMTHNYTLATFKIGLI</sequence>
<keyword evidence="2" id="KW-1185">Reference proteome</keyword>
<dbReference type="RefSeq" id="WP_264283233.1">
    <property type="nucleotide sequence ID" value="NZ_CP107006.1"/>
</dbReference>
<organism evidence="1 2">
    <name type="scientific">Chitinophaga horti</name>
    <dbReference type="NCBI Taxonomy" id="2920382"/>
    <lineage>
        <taxon>Bacteria</taxon>
        <taxon>Pseudomonadati</taxon>
        <taxon>Bacteroidota</taxon>
        <taxon>Chitinophagia</taxon>
        <taxon>Chitinophagales</taxon>
        <taxon>Chitinophagaceae</taxon>
        <taxon>Chitinophaga</taxon>
    </lineage>
</organism>